<dbReference type="HOGENOM" id="CLU_2015675_0_0_1"/>
<proteinExistence type="predicted"/>
<sequence>MLAAEKKLEPPRVGEREVGLSIKPSDRIAALDAECMRFAAFRIAVRRMVPPCPSVWYLLLLTHACSLALKRVHFRNCDRWQTEKLSRGRMANGTFSDVGTHARLECCGASPPFVNDCNQRTRG</sequence>
<dbReference type="RefSeq" id="XP_001886600.1">
    <property type="nucleotide sequence ID" value="XM_001886565.1"/>
</dbReference>
<dbReference type="KEGG" id="lbc:LACBIDRAFT_308079"/>
<dbReference type="Proteomes" id="UP000001194">
    <property type="component" value="Unassembled WGS sequence"/>
</dbReference>
<name>B0DRL1_LACBS</name>
<dbReference type="EMBL" id="DS547128">
    <property type="protein sequence ID" value="EDR02890.1"/>
    <property type="molecule type" value="Genomic_DNA"/>
</dbReference>
<dbReference type="GeneID" id="6082247"/>
<evidence type="ECO:0000313" key="2">
    <source>
        <dbReference type="Proteomes" id="UP000001194"/>
    </source>
</evidence>
<reference evidence="1 2" key="1">
    <citation type="journal article" date="2008" name="Nature">
        <title>The genome of Laccaria bicolor provides insights into mycorrhizal symbiosis.</title>
        <authorList>
            <person name="Martin F."/>
            <person name="Aerts A."/>
            <person name="Ahren D."/>
            <person name="Brun A."/>
            <person name="Danchin E.G.J."/>
            <person name="Duchaussoy F."/>
            <person name="Gibon J."/>
            <person name="Kohler A."/>
            <person name="Lindquist E."/>
            <person name="Pereda V."/>
            <person name="Salamov A."/>
            <person name="Shapiro H.J."/>
            <person name="Wuyts J."/>
            <person name="Blaudez D."/>
            <person name="Buee M."/>
            <person name="Brokstein P."/>
            <person name="Canbaeck B."/>
            <person name="Cohen D."/>
            <person name="Courty P.E."/>
            <person name="Coutinho P.M."/>
            <person name="Delaruelle C."/>
            <person name="Detter J.C."/>
            <person name="Deveau A."/>
            <person name="DiFazio S."/>
            <person name="Duplessis S."/>
            <person name="Fraissinet-Tachet L."/>
            <person name="Lucic E."/>
            <person name="Frey-Klett P."/>
            <person name="Fourrey C."/>
            <person name="Feussner I."/>
            <person name="Gay G."/>
            <person name="Grimwood J."/>
            <person name="Hoegger P.J."/>
            <person name="Jain P."/>
            <person name="Kilaru S."/>
            <person name="Labbe J."/>
            <person name="Lin Y.C."/>
            <person name="Legue V."/>
            <person name="Le Tacon F."/>
            <person name="Marmeisse R."/>
            <person name="Melayah D."/>
            <person name="Montanini B."/>
            <person name="Muratet M."/>
            <person name="Nehls U."/>
            <person name="Niculita-Hirzel H."/>
            <person name="Oudot-Le Secq M.P."/>
            <person name="Peter M."/>
            <person name="Quesneville H."/>
            <person name="Rajashekar B."/>
            <person name="Reich M."/>
            <person name="Rouhier N."/>
            <person name="Schmutz J."/>
            <person name="Yin T."/>
            <person name="Chalot M."/>
            <person name="Henrissat B."/>
            <person name="Kuees U."/>
            <person name="Lucas S."/>
            <person name="Van de Peer Y."/>
            <person name="Podila G.K."/>
            <person name="Polle A."/>
            <person name="Pukkila P.J."/>
            <person name="Richardson P.M."/>
            <person name="Rouze P."/>
            <person name="Sanders I.R."/>
            <person name="Stajich J.E."/>
            <person name="Tunlid A."/>
            <person name="Tuskan G."/>
            <person name="Grigoriev I.V."/>
        </authorList>
    </citation>
    <scope>NUCLEOTIDE SEQUENCE [LARGE SCALE GENOMIC DNA]</scope>
    <source>
        <strain evidence="2">S238N-H82 / ATCC MYA-4686</strain>
    </source>
</reference>
<organism evidence="2">
    <name type="scientific">Laccaria bicolor (strain S238N-H82 / ATCC MYA-4686)</name>
    <name type="common">Bicoloured deceiver</name>
    <name type="synonym">Laccaria laccata var. bicolor</name>
    <dbReference type="NCBI Taxonomy" id="486041"/>
    <lineage>
        <taxon>Eukaryota</taxon>
        <taxon>Fungi</taxon>
        <taxon>Dikarya</taxon>
        <taxon>Basidiomycota</taxon>
        <taxon>Agaricomycotina</taxon>
        <taxon>Agaricomycetes</taxon>
        <taxon>Agaricomycetidae</taxon>
        <taxon>Agaricales</taxon>
        <taxon>Agaricineae</taxon>
        <taxon>Hydnangiaceae</taxon>
        <taxon>Laccaria</taxon>
    </lineage>
</organism>
<accession>B0DRL1</accession>
<dbReference type="InParanoid" id="B0DRL1"/>
<protein>
    <submittedName>
        <fullName evidence="1">Predicted protein</fullName>
    </submittedName>
</protein>
<gene>
    <name evidence="1" type="ORF">LACBIDRAFT_308079</name>
</gene>
<keyword evidence="2" id="KW-1185">Reference proteome</keyword>
<evidence type="ECO:0000313" key="1">
    <source>
        <dbReference type="EMBL" id="EDR02890.1"/>
    </source>
</evidence>
<dbReference type="AlphaFoldDB" id="B0DRL1"/>